<accession>A0A8S4RCS9</accession>
<feature type="compositionally biased region" description="Basic residues" evidence="1">
    <location>
        <begin position="82"/>
        <end position="98"/>
    </location>
</feature>
<feature type="region of interest" description="Disordered" evidence="1">
    <location>
        <begin position="63"/>
        <end position="118"/>
    </location>
</feature>
<sequence length="381" mass="44293">MTHLMITTIPTLYAHAESEHENNGLSGNKTEKRMSKREAAIFIDNFPMEPMYQHRPKVIYRRISKQRYQSPKPKYGPPTKYRSVKPWKPSKKYRRTVKPKYGPPSYKRYPSKPKYGPPKPKIHKLVYGPPKKIPLSSFYPPEPIGFGEPPMSNVEFQHPKQSFGEPPLDSYGEPLNTAVKDIYISEQFPPQATNLPDTFINFDDFNANFGQDYKSWQDYHSNQNQNFDNSIAYSKVRPVYVKPDHSFTTPDEDFDMKNRYLHNYKHREFHRERKPLPFENKIASHNVNKKITSKSQRPPKKTSPEPEEVLVGGRYAEPPERYVPKLTIAQYSDDDDFTPLKGYIDPDVAISATMSPYVNYKNSNMAFSPQNLNDAFSIVDK</sequence>
<feature type="compositionally biased region" description="Basic residues" evidence="1">
    <location>
        <begin position="287"/>
        <end position="300"/>
    </location>
</feature>
<feature type="compositionally biased region" description="Low complexity" evidence="1">
    <location>
        <begin position="99"/>
        <end position="114"/>
    </location>
</feature>
<feature type="region of interest" description="Disordered" evidence="1">
    <location>
        <begin position="285"/>
        <end position="316"/>
    </location>
</feature>
<evidence type="ECO:0000313" key="2">
    <source>
        <dbReference type="EMBL" id="CAH2233490.1"/>
    </source>
</evidence>
<reference evidence="2" key="1">
    <citation type="submission" date="2022-03" db="EMBL/GenBank/DDBJ databases">
        <authorList>
            <person name="Lindestad O."/>
        </authorList>
    </citation>
    <scope>NUCLEOTIDE SEQUENCE</scope>
</reference>
<comment type="caution">
    <text evidence="2">The sequence shown here is derived from an EMBL/GenBank/DDBJ whole genome shotgun (WGS) entry which is preliminary data.</text>
</comment>
<dbReference type="EMBL" id="CAKXAJ010024975">
    <property type="protein sequence ID" value="CAH2233490.1"/>
    <property type="molecule type" value="Genomic_DNA"/>
</dbReference>
<name>A0A8S4RCS9_9NEOP</name>
<dbReference type="AlphaFoldDB" id="A0A8S4RCS9"/>
<dbReference type="OrthoDB" id="7167967at2759"/>
<dbReference type="Proteomes" id="UP000838756">
    <property type="component" value="Unassembled WGS sequence"/>
</dbReference>
<organism evidence="2 3">
    <name type="scientific">Pararge aegeria aegeria</name>
    <dbReference type="NCBI Taxonomy" id="348720"/>
    <lineage>
        <taxon>Eukaryota</taxon>
        <taxon>Metazoa</taxon>
        <taxon>Ecdysozoa</taxon>
        <taxon>Arthropoda</taxon>
        <taxon>Hexapoda</taxon>
        <taxon>Insecta</taxon>
        <taxon>Pterygota</taxon>
        <taxon>Neoptera</taxon>
        <taxon>Endopterygota</taxon>
        <taxon>Lepidoptera</taxon>
        <taxon>Glossata</taxon>
        <taxon>Ditrysia</taxon>
        <taxon>Papilionoidea</taxon>
        <taxon>Nymphalidae</taxon>
        <taxon>Satyrinae</taxon>
        <taxon>Satyrini</taxon>
        <taxon>Parargina</taxon>
        <taxon>Pararge</taxon>
    </lineage>
</organism>
<gene>
    <name evidence="2" type="primary">jg23308</name>
    <name evidence="2" type="ORF">PAEG_LOCUS11459</name>
</gene>
<protein>
    <submittedName>
        <fullName evidence="2">Jg23308 protein</fullName>
    </submittedName>
</protein>
<keyword evidence="3" id="KW-1185">Reference proteome</keyword>
<proteinExistence type="predicted"/>
<evidence type="ECO:0000313" key="3">
    <source>
        <dbReference type="Proteomes" id="UP000838756"/>
    </source>
</evidence>
<evidence type="ECO:0000256" key="1">
    <source>
        <dbReference type="SAM" id="MobiDB-lite"/>
    </source>
</evidence>